<dbReference type="Pfam" id="PF01156">
    <property type="entry name" value="IU_nuc_hydro"/>
    <property type="match status" value="1"/>
</dbReference>
<dbReference type="GO" id="GO:0006152">
    <property type="term" value="P:purine nucleoside catabolic process"/>
    <property type="evidence" value="ECO:0007669"/>
    <property type="project" value="TreeGrafter"/>
</dbReference>
<dbReference type="CDD" id="cd02651">
    <property type="entry name" value="nuc_hydro_IU_UC_XIUA"/>
    <property type="match status" value="1"/>
</dbReference>
<reference evidence="4" key="2">
    <citation type="submission" date="2021-04" db="EMBL/GenBank/DDBJ databases">
        <authorList>
            <person name="Gilroy R."/>
        </authorList>
    </citation>
    <scope>NUCLEOTIDE SEQUENCE</scope>
    <source>
        <strain evidence="4">ChiGjej4B4-12881</strain>
    </source>
</reference>
<dbReference type="InterPro" id="IPR036452">
    <property type="entry name" value="Ribo_hydro-like"/>
</dbReference>
<sequence>MSDKRKVVIDCDPGIDDCFALMMCIKHLDVQGIVAVGGNTGLKYTERNARYMTELTGRPDIPVYAGYDMPMINKPVRATEVHGSGGLGTVSIEEPKKQLEKQHGVDYLVDTFMNHDDITLITLGPLTNVAQALLKEPELKKRIPEILCMGGSALAGNATSAAEFNIYVDPEAAKIVFESGIPIRMVGLNVTRQNGMTPEDVELLKNIHNPVADFAAQIMAFTAGHYGRTSLCDACAVSWLVDPAIITKSAKVHVDVETKGEFTRGMTVCDWREYMGKNPKEDIVHEKQFSQWNPVPNVEVALEFDEKRFRQVLFDTIASYGDR</sequence>
<dbReference type="AlphaFoldDB" id="A0A9D2AW70"/>
<feature type="domain" description="Inosine/uridine-preferring nucleoside hydrolase" evidence="3">
    <location>
        <begin position="7"/>
        <end position="310"/>
    </location>
</feature>
<dbReference type="GO" id="GO:0008477">
    <property type="term" value="F:purine nucleosidase activity"/>
    <property type="evidence" value="ECO:0007669"/>
    <property type="project" value="TreeGrafter"/>
</dbReference>
<dbReference type="PANTHER" id="PTHR12304">
    <property type="entry name" value="INOSINE-URIDINE PREFERRING NUCLEOSIDE HYDROLASE"/>
    <property type="match status" value="1"/>
</dbReference>
<dbReference type="Gene3D" id="3.90.245.10">
    <property type="entry name" value="Ribonucleoside hydrolase-like"/>
    <property type="match status" value="1"/>
</dbReference>
<reference evidence="4" key="1">
    <citation type="journal article" date="2021" name="PeerJ">
        <title>Extensive microbial diversity within the chicken gut microbiome revealed by metagenomics and culture.</title>
        <authorList>
            <person name="Gilroy R."/>
            <person name="Ravi A."/>
            <person name="Getino M."/>
            <person name="Pursley I."/>
            <person name="Horton D.L."/>
            <person name="Alikhan N.F."/>
            <person name="Baker D."/>
            <person name="Gharbi K."/>
            <person name="Hall N."/>
            <person name="Watson M."/>
            <person name="Adriaenssens E.M."/>
            <person name="Foster-Nyarko E."/>
            <person name="Jarju S."/>
            <person name="Secka A."/>
            <person name="Antonio M."/>
            <person name="Oren A."/>
            <person name="Chaudhuri R.R."/>
            <person name="La Ragione R."/>
            <person name="Hildebrand F."/>
            <person name="Pallen M.J."/>
        </authorList>
    </citation>
    <scope>NUCLEOTIDE SEQUENCE</scope>
    <source>
        <strain evidence="4">ChiGjej4B4-12881</strain>
    </source>
</reference>
<keyword evidence="1 4" id="KW-0378">Hydrolase</keyword>
<gene>
    <name evidence="4" type="ORF">IAA28_01120</name>
</gene>
<evidence type="ECO:0000256" key="2">
    <source>
        <dbReference type="ARBA" id="ARBA00023295"/>
    </source>
</evidence>
<evidence type="ECO:0000313" key="4">
    <source>
        <dbReference type="EMBL" id="HIX51386.1"/>
    </source>
</evidence>
<organism evidence="4 5">
    <name type="scientific">Candidatus Lachnoclostridium stercoripullorum</name>
    <dbReference type="NCBI Taxonomy" id="2838635"/>
    <lineage>
        <taxon>Bacteria</taxon>
        <taxon>Bacillati</taxon>
        <taxon>Bacillota</taxon>
        <taxon>Clostridia</taxon>
        <taxon>Lachnospirales</taxon>
        <taxon>Lachnospiraceae</taxon>
    </lineage>
</organism>
<dbReference type="GO" id="GO:0005829">
    <property type="term" value="C:cytosol"/>
    <property type="evidence" value="ECO:0007669"/>
    <property type="project" value="TreeGrafter"/>
</dbReference>
<protein>
    <submittedName>
        <fullName evidence="4">Nucleoside hydrolase</fullName>
    </submittedName>
</protein>
<dbReference type="Proteomes" id="UP000886780">
    <property type="component" value="Unassembled WGS sequence"/>
</dbReference>
<dbReference type="EMBL" id="DXEU01000022">
    <property type="protein sequence ID" value="HIX51386.1"/>
    <property type="molecule type" value="Genomic_DNA"/>
</dbReference>
<proteinExistence type="predicted"/>
<comment type="caution">
    <text evidence="4">The sequence shown here is derived from an EMBL/GenBank/DDBJ whole genome shotgun (WGS) entry which is preliminary data.</text>
</comment>
<dbReference type="PANTHER" id="PTHR12304:SF4">
    <property type="entry name" value="URIDINE NUCLEOSIDASE"/>
    <property type="match status" value="1"/>
</dbReference>
<evidence type="ECO:0000259" key="3">
    <source>
        <dbReference type="Pfam" id="PF01156"/>
    </source>
</evidence>
<accession>A0A9D2AW70</accession>
<evidence type="ECO:0000313" key="5">
    <source>
        <dbReference type="Proteomes" id="UP000886780"/>
    </source>
</evidence>
<name>A0A9D2AW70_9FIRM</name>
<dbReference type="SUPFAM" id="SSF53590">
    <property type="entry name" value="Nucleoside hydrolase"/>
    <property type="match status" value="1"/>
</dbReference>
<evidence type="ECO:0000256" key="1">
    <source>
        <dbReference type="ARBA" id="ARBA00022801"/>
    </source>
</evidence>
<dbReference type="InterPro" id="IPR023186">
    <property type="entry name" value="IUNH"/>
</dbReference>
<dbReference type="InterPro" id="IPR001910">
    <property type="entry name" value="Inosine/uridine_hydrolase_dom"/>
</dbReference>
<keyword evidence="2" id="KW-0326">Glycosidase</keyword>